<dbReference type="SUPFAM" id="SSF51366">
    <property type="entry name" value="Ribulose-phoshate binding barrel"/>
    <property type="match status" value="1"/>
</dbReference>
<dbReference type="AlphaFoldDB" id="A0A2M7G3G9"/>
<comment type="caution">
    <text evidence="1">The sequence shown here is derived from an EMBL/GenBank/DDBJ whole genome shotgun (WGS) entry which is preliminary data.</text>
</comment>
<sequence>MNHEKFEYLAEKTQIECLKKQLQHFREKLSFYALEQLAHEKLAVCNLRLPALIPLPSELIEINLAESLQGQDLFKDQPQETRGGLCLHTHFELFDLATLQTLEKKYPQTFIWLQCPLIDEYQILLAKAAGFHALTLSPSLLGQRRTLLYYQKIMLWGLYPIVQANSMHELKTAHELSAQIILWSATSESETQAFREYLQTTPRSETKYIIAAESQNTIDPSEFKTGHFYSHHLIEIKKISRLFSRDTEVSV</sequence>
<evidence type="ECO:0000313" key="1">
    <source>
        <dbReference type="EMBL" id="PIW16002.1"/>
    </source>
</evidence>
<name>A0A2M7G3G9_9BACT</name>
<dbReference type="InterPro" id="IPR011060">
    <property type="entry name" value="RibuloseP-bd_barrel"/>
</dbReference>
<evidence type="ECO:0000313" key="2">
    <source>
        <dbReference type="Proteomes" id="UP000231019"/>
    </source>
</evidence>
<dbReference type="Proteomes" id="UP000231019">
    <property type="component" value="Unassembled WGS sequence"/>
</dbReference>
<gene>
    <name evidence="1" type="ORF">COW36_14915</name>
</gene>
<dbReference type="Gene3D" id="3.20.20.70">
    <property type="entry name" value="Aldolase class I"/>
    <property type="match status" value="1"/>
</dbReference>
<dbReference type="EMBL" id="PFFQ01000041">
    <property type="protein sequence ID" value="PIW16002.1"/>
    <property type="molecule type" value="Genomic_DNA"/>
</dbReference>
<proteinExistence type="predicted"/>
<protein>
    <submittedName>
        <fullName evidence="1">Uncharacterized protein</fullName>
    </submittedName>
</protein>
<accession>A0A2M7G3G9</accession>
<reference evidence="1 2" key="1">
    <citation type="submission" date="2017-09" db="EMBL/GenBank/DDBJ databases">
        <title>Depth-based differentiation of microbial function through sediment-hosted aquifers and enrichment of novel symbionts in the deep terrestrial subsurface.</title>
        <authorList>
            <person name="Probst A.J."/>
            <person name="Ladd B."/>
            <person name="Jarett J.K."/>
            <person name="Geller-Mcgrath D.E."/>
            <person name="Sieber C.M."/>
            <person name="Emerson J.B."/>
            <person name="Anantharaman K."/>
            <person name="Thomas B.C."/>
            <person name="Malmstrom R."/>
            <person name="Stieglmeier M."/>
            <person name="Klingl A."/>
            <person name="Woyke T."/>
            <person name="Ryan C.M."/>
            <person name="Banfield J.F."/>
        </authorList>
    </citation>
    <scope>NUCLEOTIDE SEQUENCE [LARGE SCALE GENOMIC DNA]</scope>
    <source>
        <strain evidence="1">CG17_big_fil_post_rev_8_21_14_2_50_48_46</strain>
    </source>
</reference>
<dbReference type="InterPro" id="IPR013785">
    <property type="entry name" value="Aldolase_TIM"/>
</dbReference>
<organism evidence="1 2">
    <name type="scientific">bacterium (Candidatus Blackallbacteria) CG17_big_fil_post_rev_8_21_14_2_50_48_46</name>
    <dbReference type="NCBI Taxonomy" id="2014261"/>
    <lineage>
        <taxon>Bacteria</taxon>
        <taxon>Candidatus Blackallbacteria</taxon>
    </lineage>
</organism>